<evidence type="ECO:0000313" key="1">
    <source>
        <dbReference type="EMBL" id="KAI0046746.1"/>
    </source>
</evidence>
<dbReference type="EMBL" id="MU275918">
    <property type="protein sequence ID" value="KAI0046746.1"/>
    <property type="molecule type" value="Genomic_DNA"/>
</dbReference>
<protein>
    <submittedName>
        <fullName evidence="1">Uncharacterized protein</fullName>
    </submittedName>
</protein>
<accession>A0ACB8RSM7</accession>
<sequence length="369" mass="40755">MLFHAPSDTLKLAVSNRDPLPDDLLGRHAPALRDLYFSTYHIIPLTLPIFARLTRLHIMNPYDSDGLGFDDFFNNLLDGLEGMRELERLKIQLFNKSWGIVAVDEPAKKRRSVALAKLSCLELDVSPRDAMIIISHLPLPAHAVARYNLMLHQEHLPDRFFPLILASVHCHADPVGQSSNAITSLTIDIAKLVWQVVITAQTDMHPHEPALTLTVRAPACVALHALASAHLRELTLNGAELKNCTWPDMPALRRLVVQGAAVASLCANLERVPPIVPALVDLVITDVCIPAESGKGEAEDEQGGNRAEGHGETMWLLPRILAARAEAGCRLEELDVTQCYVDQAWVVRAQEKLLGTRVRVKGDEDSRRG</sequence>
<evidence type="ECO:0000313" key="2">
    <source>
        <dbReference type="Proteomes" id="UP000814033"/>
    </source>
</evidence>
<keyword evidence="2" id="KW-1185">Reference proteome</keyword>
<reference evidence="1" key="2">
    <citation type="journal article" date="2022" name="New Phytol.">
        <title>Evolutionary transition to the ectomycorrhizal habit in the genomes of a hyperdiverse lineage of mushroom-forming fungi.</title>
        <authorList>
            <person name="Looney B."/>
            <person name="Miyauchi S."/>
            <person name="Morin E."/>
            <person name="Drula E."/>
            <person name="Courty P.E."/>
            <person name="Kohler A."/>
            <person name="Kuo A."/>
            <person name="LaButti K."/>
            <person name="Pangilinan J."/>
            <person name="Lipzen A."/>
            <person name="Riley R."/>
            <person name="Andreopoulos W."/>
            <person name="He G."/>
            <person name="Johnson J."/>
            <person name="Nolan M."/>
            <person name="Tritt A."/>
            <person name="Barry K.W."/>
            <person name="Grigoriev I.V."/>
            <person name="Nagy L.G."/>
            <person name="Hibbett D."/>
            <person name="Henrissat B."/>
            <person name="Matheny P.B."/>
            <person name="Labbe J."/>
            <person name="Martin F.M."/>
        </authorList>
    </citation>
    <scope>NUCLEOTIDE SEQUENCE</scope>
    <source>
        <strain evidence="1">FP105234-sp</strain>
    </source>
</reference>
<reference evidence="1" key="1">
    <citation type="submission" date="2021-02" db="EMBL/GenBank/DDBJ databases">
        <authorList>
            <consortium name="DOE Joint Genome Institute"/>
            <person name="Ahrendt S."/>
            <person name="Looney B.P."/>
            <person name="Miyauchi S."/>
            <person name="Morin E."/>
            <person name="Drula E."/>
            <person name="Courty P.E."/>
            <person name="Chicoki N."/>
            <person name="Fauchery L."/>
            <person name="Kohler A."/>
            <person name="Kuo A."/>
            <person name="Labutti K."/>
            <person name="Pangilinan J."/>
            <person name="Lipzen A."/>
            <person name="Riley R."/>
            <person name="Andreopoulos W."/>
            <person name="He G."/>
            <person name="Johnson J."/>
            <person name="Barry K.W."/>
            <person name="Grigoriev I.V."/>
            <person name="Nagy L."/>
            <person name="Hibbett D."/>
            <person name="Henrissat B."/>
            <person name="Matheny P.B."/>
            <person name="Labbe J."/>
            <person name="Martin F."/>
        </authorList>
    </citation>
    <scope>NUCLEOTIDE SEQUENCE</scope>
    <source>
        <strain evidence="1">FP105234-sp</strain>
    </source>
</reference>
<gene>
    <name evidence="1" type="ORF">FA95DRAFT_1606638</name>
</gene>
<comment type="caution">
    <text evidence="1">The sequence shown here is derived from an EMBL/GenBank/DDBJ whole genome shotgun (WGS) entry which is preliminary data.</text>
</comment>
<dbReference type="Proteomes" id="UP000814033">
    <property type="component" value="Unassembled WGS sequence"/>
</dbReference>
<proteinExistence type="predicted"/>
<name>A0ACB8RSM7_9AGAM</name>
<organism evidence="1 2">
    <name type="scientific">Auriscalpium vulgare</name>
    <dbReference type="NCBI Taxonomy" id="40419"/>
    <lineage>
        <taxon>Eukaryota</taxon>
        <taxon>Fungi</taxon>
        <taxon>Dikarya</taxon>
        <taxon>Basidiomycota</taxon>
        <taxon>Agaricomycotina</taxon>
        <taxon>Agaricomycetes</taxon>
        <taxon>Russulales</taxon>
        <taxon>Auriscalpiaceae</taxon>
        <taxon>Auriscalpium</taxon>
    </lineage>
</organism>